<keyword evidence="10 12" id="KW-0413">Isomerase</keyword>
<dbReference type="InterPro" id="IPR013785">
    <property type="entry name" value="Aldolase_TIM"/>
</dbReference>
<dbReference type="Gene3D" id="3.20.20.70">
    <property type="entry name" value="Aldolase class I"/>
    <property type="match status" value="1"/>
</dbReference>
<protein>
    <recommendedName>
        <fullName evidence="6 12">1-(5-phosphoribosyl)-5-[(5-phosphoribosylamino)methylideneamino] imidazole-4-carboxamide isomerase</fullName>
        <ecNumber evidence="5 12">5.3.1.16</ecNumber>
    </recommendedName>
    <alternativeName>
        <fullName evidence="11 12">Phosphoribosylformimino-5-aminoimidazole carboxamide ribotide isomerase</fullName>
    </alternativeName>
</protein>
<dbReference type="InterPro" id="IPR006063">
    <property type="entry name" value="HisA_bact_arch"/>
</dbReference>
<dbReference type="GO" id="GO:0005737">
    <property type="term" value="C:cytoplasm"/>
    <property type="evidence" value="ECO:0007669"/>
    <property type="project" value="UniProtKB-SubCell"/>
</dbReference>
<sequence>MFTVYPAIDLLGGKCVRLFQGDYKQSTVFDDSPVSVARSFYNQGAKWLHVVDLDGAKAGHPVNREVIAQIAAQVPVHIETGGGIRSMACVSWYLEHGIRRVILGSSAISDPAFTRQALKQYPGKVAVGLDVRQGKIAVNGWLQVSDIRAADLAKKLIEYGAIHFIYTDISRDGAMQGANIEGAARLAEEIGRPVVLSGGVSSLDEIKEILKKRNGEISGAIIGKALYTKQISIPDVVRLVTADAGKTDYPLS</sequence>
<dbReference type="SUPFAM" id="SSF51366">
    <property type="entry name" value="Ribulose-phoshate binding barrel"/>
    <property type="match status" value="1"/>
</dbReference>
<dbReference type="EMBL" id="CP159510">
    <property type="protein sequence ID" value="XCJ16732.1"/>
    <property type="molecule type" value="Genomic_DNA"/>
</dbReference>
<evidence type="ECO:0000256" key="5">
    <source>
        <dbReference type="ARBA" id="ARBA00012550"/>
    </source>
</evidence>
<gene>
    <name evidence="12 15" type="primary">hisA</name>
    <name evidence="15" type="ORF">ABNN70_13990</name>
</gene>
<keyword evidence="7 12" id="KW-0963">Cytoplasm</keyword>
<keyword evidence="9 12" id="KW-0368">Histidine biosynthesis</keyword>
<evidence type="ECO:0000256" key="13">
    <source>
        <dbReference type="RuleBase" id="RU003657"/>
    </source>
</evidence>
<evidence type="ECO:0000256" key="10">
    <source>
        <dbReference type="ARBA" id="ARBA00023235"/>
    </source>
</evidence>
<organism evidence="15">
    <name type="scientific">Sporolactobacillus sp. Y61</name>
    <dbReference type="NCBI Taxonomy" id="3160863"/>
    <lineage>
        <taxon>Bacteria</taxon>
        <taxon>Bacillati</taxon>
        <taxon>Bacillota</taxon>
        <taxon>Bacilli</taxon>
        <taxon>Bacillales</taxon>
        <taxon>Sporolactobacillaceae</taxon>
        <taxon>Sporolactobacillus</taxon>
    </lineage>
</organism>
<dbReference type="Pfam" id="PF00977">
    <property type="entry name" value="His_biosynth"/>
    <property type="match status" value="1"/>
</dbReference>
<dbReference type="HAMAP" id="MF_01014">
    <property type="entry name" value="HisA"/>
    <property type="match status" value="1"/>
</dbReference>
<comment type="pathway">
    <text evidence="3 12 14">Amino-acid biosynthesis; L-histidine biosynthesis; L-histidine from 5-phospho-alpha-D-ribose 1-diphosphate: step 4/9.</text>
</comment>
<dbReference type="CDD" id="cd04732">
    <property type="entry name" value="HisA"/>
    <property type="match status" value="1"/>
</dbReference>
<evidence type="ECO:0000256" key="8">
    <source>
        <dbReference type="ARBA" id="ARBA00022605"/>
    </source>
</evidence>
<dbReference type="EC" id="5.3.1.16" evidence="5 12"/>
<evidence type="ECO:0000256" key="14">
    <source>
        <dbReference type="RuleBase" id="RU003658"/>
    </source>
</evidence>
<keyword evidence="8 12" id="KW-0028">Amino-acid biosynthesis</keyword>
<evidence type="ECO:0000256" key="6">
    <source>
        <dbReference type="ARBA" id="ARBA00018464"/>
    </source>
</evidence>
<evidence type="ECO:0000313" key="15">
    <source>
        <dbReference type="EMBL" id="XCJ16732.1"/>
    </source>
</evidence>
<name>A0AAU8IEU2_9BACL</name>
<evidence type="ECO:0000256" key="7">
    <source>
        <dbReference type="ARBA" id="ARBA00022490"/>
    </source>
</evidence>
<dbReference type="GO" id="GO:0000162">
    <property type="term" value="P:L-tryptophan biosynthetic process"/>
    <property type="evidence" value="ECO:0007669"/>
    <property type="project" value="TreeGrafter"/>
</dbReference>
<evidence type="ECO:0000256" key="1">
    <source>
        <dbReference type="ARBA" id="ARBA00000901"/>
    </source>
</evidence>
<dbReference type="GO" id="GO:0003949">
    <property type="term" value="F:1-(5-phosphoribosyl)-5-[(5-phosphoribosylamino)methylideneamino]imidazole-4-carboxamide isomerase activity"/>
    <property type="evidence" value="ECO:0007669"/>
    <property type="project" value="UniProtKB-UniRule"/>
</dbReference>
<feature type="active site" description="Proton acceptor" evidence="12">
    <location>
        <position position="9"/>
    </location>
</feature>
<comment type="similarity">
    <text evidence="4 12 13">Belongs to the HisA/HisF family.</text>
</comment>
<dbReference type="RefSeq" id="WP_353948133.1">
    <property type="nucleotide sequence ID" value="NZ_CP159510.1"/>
</dbReference>
<dbReference type="InterPro" id="IPR044524">
    <property type="entry name" value="Isoase_HisA-like"/>
</dbReference>
<feature type="active site" description="Proton donor" evidence="12">
    <location>
        <position position="130"/>
    </location>
</feature>
<evidence type="ECO:0000256" key="11">
    <source>
        <dbReference type="ARBA" id="ARBA00030547"/>
    </source>
</evidence>
<evidence type="ECO:0000256" key="3">
    <source>
        <dbReference type="ARBA" id="ARBA00005133"/>
    </source>
</evidence>
<proteinExistence type="inferred from homology"/>
<dbReference type="GO" id="GO:0000105">
    <property type="term" value="P:L-histidine biosynthetic process"/>
    <property type="evidence" value="ECO:0007669"/>
    <property type="project" value="UniProtKB-UniRule"/>
</dbReference>
<accession>A0AAU8IEU2</accession>
<comment type="catalytic activity">
    <reaction evidence="1 12 14">
        <text>1-(5-phospho-beta-D-ribosyl)-5-[(5-phospho-beta-D-ribosylamino)methylideneamino]imidazole-4-carboxamide = 5-[(5-phospho-1-deoxy-D-ribulos-1-ylimino)methylamino]-1-(5-phospho-beta-D-ribosyl)imidazole-4-carboxamide</text>
        <dbReference type="Rhea" id="RHEA:15469"/>
        <dbReference type="ChEBI" id="CHEBI:58435"/>
        <dbReference type="ChEBI" id="CHEBI:58525"/>
        <dbReference type="EC" id="5.3.1.16"/>
    </reaction>
</comment>
<evidence type="ECO:0000256" key="9">
    <source>
        <dbReference type="ARBA" id="ARBA00023102"/>
    </source>
</evidence>
<evidence type="ECO:0000256" key="12">
    <source>
        <dbReference type="HAMAP-Rule" id="MF_01014"/>
    </source>
</evidence>
<reference evidence="15" key="1">
    <citation type="submission" date="2024-06" db="EMBL/GenBank/DDBJ databases">
        <authorList>
            <person name="Fan A."/>
            <person name="Zhang F.Y."/>
            <person name="Zhang L."/>
        </authorList>
    </citation>
    <scope>NUCLEOTIDE SEQUENCE</scope>
    <source>
        <strain evidence="15">Y61</strain>
    </source>
</reference>
<dbReference type="AlphaFoldDB" id="A0AAU8IEU2"/>
<dbReference type="NCBIfam" id="TIGR00007">
    <property type="entry name" value="1-(5-phosphoribosyl)-5-[(5-phosphoribosylamino)methylideneamino]imidazole-4-carboxamide isomerase"/>
    <property type="match status" value="1"/>
</dbReference>
<dbReference type="FunFam" id="3.20.20.70:FF:000009">
    <property type="entry name" value="1-(5-phosphoribosyl)-5-[(5-phosphoribosylamino)methylideneamino] imidazole-4-carboxamide isomerase"/>
    <property type="match status" value="1"/>
</dbReference>
<evidence type="ECO:0000256" key="4">
    <source>
        <dbReference type="ARBA" id="ARBA00009667"/>
    </source>
</evidence>
<dbReference type="PANTHER" id="PTHR43090">
    <property type="entry name" value="1-(5-PHOSPHORIBOSYL)-5-[(5-PHOSPHORIBOSYLAMINO)METHYLIDENEAMINO] IMIDAZOLE-4-CARBOXAMIDE ISOMERASE"/>
    <property type="match status" value="1"/>
</dbReference>
<comment type="subcellular location">
    <subcellularLocation>
        <location evidence="2 12 14">Cytoplasm</location>
    </subcellularLocation>
</comment>
<dbReference type="InterPro" id="IPR006062">
    <property type="entry name" value="His_biosynth"/>
</dbReference>
<dbReference type="InterPro" id="IPR023016">
    <property type="entry name" value="HisA/PriA"/>
</dbReference>
<dbReference type="InterPro" id="IPR011060">
    <property type="entry name" value="RibuloseP-bd_barrel"/>
</dbReference>
<dbReference type="PANTHER" id="PTHR43090:SF2">
    <property type="entry name" value="1-(5-PHOSPHORIBOSYL)-5-[(5-PHOSPHORIBOSYLAMINO)METHYLIDENEAMINO] IMIDAZOLE-4-CARBOXAMIDE ISOMERASE"/>
    <property type="match status" value="1"/>
</dbReference>
<evidence type="ECO:0000256" key="2">
    <source>
        <dbReference type="ARBA" id="ARBA00004496"/>
    </source>
</evidence>